<keyword evidence="19" id="KW-1185">Reference proteome</keyword>
<dbReference type="FunFam" id="1.10.238.10:FF:000159">
    <property type="entry name" value="Calcium uptake protein 1, mitochondrial"/>
    <property type="match status" value="1"/>
</dbReference>
<dbReference type="GO" id="GO:0036444">
    <property type="term" value="P:calcium import into the mitochondrion"/>
    <property type="evidence" value="ECO:0007669"/>
    <property type="project" value="UniProtKB-ARBA"/>
</dbReference>
<organism evidence="18 19">
    <name type="scientific">Meleagris gallopavo</name>
    <name type="common">Wild turkey</name>
    <dbReference type="NCBI Taxonomy" id="9103"/>
    <lineage>
        <taxon>Eukaryota</taxon>
        <taxon>Metazoa</taxon>
        <taxon>Chordata</taxon>
        <taxon>Craniata</taxon>
        <taxon>Vertebrata</taxon>
        <taxon>Euteleostomi</taxon>
        <taxon>Archelosauria</taxon>
        <taxon>Archosauria</taxon>
        <taxon>Dinosauria</taxon>
        <taxon>Saurischia</taxon>
        <taxon>Theropoda</taxon>
        <taxon>Coelurosauria</taxon>
        <taxon>Aves</taxon>
        <taxon>Neognathae</taxon>
        <taxon>Galloanserae</taxon>
        <taxon>Galliformes</taxon>
        <taxon>Phasianidae</taxon>
        <taxon>Meleagridinae</taxon>
        <taxon>Meleagris</taxon>
    </lineage>
</organism>
<dbReference type="InterPro" id="IPR018247">
    <property type="entry name" value="EF_Hand_1_Ca_BS"/>
</dbReference>
<dbReference type="PROSITE" id="PS50222">
    <property type="entry name" value="EF_HAND_2"/>
    <property type="match status" value="2"/>
</dbReference>
<dbReference type="FunFam" id="1.10.238.10:FF:000088">
    <property type="entry name" value="Calcium uptake protein 1, mitochondrial"/>
    <property type="match status" value="1"/>
</dbReference>
<evidence type="ECO:0000256" key="6">
    <source>
        <dbReference type="ARBA" id="ARBA00022737"/>
    </source>
</evidence>
<evidence type="ECO:0000256" key="5">
    <source>
        <dbReference type="ARBA" id="ARBA00022723"/>
    </source>
</evidence>
<dbReference type="GO" id="GO:1990246">
    <property type="term" value="C:uniplex complex"/>
    <property type="evidence" value="ECO:0007669"/>
    <property type="project" value="TreeGrafter"/>
</dbReference>
<evidence type="ECO:0000256" key="10">
    <source>
        <dbReference type="ARBA" id="ARBA00023065"/>
    </source>
</evidence>
<dbReference type="InterPro" id="IPR002048">
    <property type="entry name" value="EF_hand_dom"/>
</dbReference>
<accession>A0A803XVW2</accession>
<evidence type="ECO:0000256" key="3">
    <source>
        <dbReference type="ARBA" id="ARBA00022448"/>
    </source>
</evidence>
<evidence type="ECO:0000256" key="14">
    <source>
        <dbReference type="ARBA" id="ARBA00038333"/>
    </source>
</evidence>
<dbReference type="Pfam" id="PF13202">
    <property type="entry name" value="EF-hand_5"/>
    <property type="match status" value="1"/>
</dbReference>
<feature type="domain" description="EF-hand" evidence="17">
    <location>
        <begin position="441"/>
        <end position="476"/>
    </location>
</feature>
<dbReference type="Pfam" id="PF13833">
    <property type="entry name" value="EF-hand_8"/>
    <property type="match status" value="1"/>
</dbReference>
<gene>
    <name evidence="18" type="primary">MICU1</name>
</gene>
<evidence type="ECO:0000313" key="19">
    <source>
        <dbReference type="Proteomes" id="UP000001645"/>
    </source>
</evidence>
<dbReference type="PANTHER" id="PTHR12294">
    <property type="entry name" value="EF HAND DOMAIN FAMILY A1,A2-RELATED"/>
    <property type="match status" value="1"/>
</dbReference>
<dbReference type="InterPro" id="IPR011992">
    <property type="entry name" value="EF-hand-dom_pair"/>
</dbReference>
<feature type="domain" description="EF-hand" evidence="17">
    <location>
        <begin position="225"/>
        <end position="260"/>
    </location>
</feature>
<evidence type="ECO:0000256" key="15">
    <source>
        <dbReference type="ARBA" id="ARBA00040181"/>
    </source>
</evidence>
<evidence type="ECO:0000313" key="18">
    <source>
        <dbReference type="Ensembl" id="ENSMGAP00000023658.1"/>
    </source>
</evidence>
<keyword evidence="6" id="KW-0677">Repeat</keyword>
<keyword evidence="11" id="KW-0496">Mitochondrion</keyword>
<keyword evidence="5" id="KW-0479">Metal-binding</keyword>
<comment type="similarity">
    <text evidence="14">Belongs to the MICU1 family. MICU1 subfamily.</text>
</comment>
<dbReference type="InterPro" id="IPR039800">
    <property type="entry name" value="MICU1/2/3"/>
</dbReference>
<dbReference type="PANTHER" id="PTHR12294:SF1">
    <property type="entry name" value="CALCIUM UPTAKE PROTEIN 1, MITOCHONDRIAL"/>
    <property type="match status" value="1"/>
</dbReference>
<dbReference type="GO" id="GO:0005758">
    <property type="term" value="C:mitochondrial intermembrane space"/>
    <property type="evidence" value="ECO:0007669"/>
    <property type="project" value="UniProtKB-SubCell"/>
</dbReference>
<dbReference type="GO" id="GO:0046982">
    <property type="term" value="F:protein heterodimerization activity"/>
    <property type="evidence" value="ECO:0007669"/>
    <property type="project" value="UniProtKB-ARBA"/>
</dbReference>
<dbReference type="Proteomes" id="UP000001645">
    <property type="component" value="Chromosome 8"/>
</dbReference>
<reference evidence="18 19" key="1">
    <citation type="journal article" date="2010" name="PLoS Biol.">
        <title>Multi-platform next-generation sequencing of the domestic turkey (Meleagris gallopavo): genome assembly and analysis.</title>
        <authorList>
            <person name="Dalloul R.A."/>
            <person name="Long J.A."/>
            <person name="Zimin A.V."/>
            <person name="Aslam L."/>
            <person name="Beal K."/>
            <person name="Blomberg L.A."/>
            <person name="Bouffard P."/>
            <person name="Burt D.W."/>
            <person name="Crasta O."/>
            <person name="Crooijmans R.P."/>
            <person name="Cooper K."/>
            <person name="Coulombe R.A."/>
            <person name="De S."/>
            <person name="Delany M.E."/>
            <person name="Dodgson J.B."/>
            <person name="Dong J.J."/>
            <person name="Evans C."/>
            <person name="Frederickson K.M."/>
            <person name="Flicek P."/>
            <person name="Florea L."/>
            <person name="Folkerts O."/>
            <person name="Groenen M.A."/>
            <person name="Harkins T.T."/>
            <person name="Herrero J."/>
            <person name="Hoffmann S."/>
            <person name="Megens H.J."/>
            <person name="Jiang A."/>
            <person name="de Jong P."/>
            <person name="Kaiser P."/>
            <person name="Kim H."/>
            <person name="Kim K.W."/>
            <person name="Kim S."/>
            <person name="Langenberger D."/>
            <person name="Lee M.K."/>
            <person name="Lee T."/>
            <person name="Mane S."/>
            <person name="Marcais G."/>
            <person name="Marz M."/>
            <person name="McElroy A.P."/>
            <person name="Modise T."/>
            <person name="Nefedov M."/>
            <person name="Notredame C."/>
            <person name="Paton I.R."/>
            <person name="Payne W.S."/>
            <person name="Pertea G."/>
            <person name="Prickett D."/>
            <person name="Puiu D."/>
            <person name="Qioa D."/>
            <person name="Raineri E."/>
            <person name="Ruffier M."/>
            <person name="Salzberg S.L."/>
            <person name="Schatz M.C."/>
            <person name="Scheuring C."/>
            <person name="Schmidt C.J."/>
            <person name="Schroeder S."/>
            <person name="Searle S.M."/>
            <person name="Smith E.J."/>
            <person name="Smith J."/>
            <person name="Sonstegard T.S."/>
            <person name="Stadler P.F."/>
            <person name="Tafer H."/>
            <person name="Tu Z.J."/>
            <person name="Van Tassell C.P."/>
            <person name="Vilella A.J."/>
            <person name="Williams K.P."/>
            <person name="Yorke J.A."/>
            <person name="Zhang L."/>
            <person name="Zhang H.B."/>
            <person name="Zhang X."/>
            <person name="Zhang Y."/>
            <person name="Reed K.M."/>
        </authorList>
    </citation>
    <scope>NUCLEOTIDE SEQUENCE [LARGE SCALE GENOMIC DNA]</scope>
</reference>
<keyword evidence="7" id="KW-0999">Mitochondrion inner membrane</keyword>
<dbReference type="GO" id="GO:0051560">
    <property type="term" value="P:mitochondrial calcium ion homeostasis"/>
    <property type="evidence" value="ECO:0007669"/>
    <property type="project" value="TreeGrafter"/>
</dbReference>
<feature type="region of interest" description="Disordered" evidence="16">
    <location>
        <begin position="61"/>
        <end position="109"/>
    </location>
</feature>
<evidence type="ECO:0000256" key="12">
    <source>
        <dbReference type="ARBA" id="ARBA00023136"/>
    </source>
</evidence>
<reference evidence="18" key="3">
    <citation type="submission" date="2025-09" db="UniProtKB">
        <authorList>
            <consortium name="Ensembl"/>
        </authorList>
    </citation>
    <scope>IDENTIFICATION</scope>
</reference>
<evidence type="ECO:0000256" key="1">
    <source>
        <dbReference type="ARBA" id="ARBA00004273"/>
    </source>
</evidence>
<evidence type="ECO:0000259" key="17">
    <source>
        <dbReference type="PROSITE" id="PS50222"/>
    </source>
</evidence>
<dbReference type="GO" id="GO:0061891">
    <property type="term" value="F:calcium ion sensor activity"/>
    <property type="evidence" value="ECO:0007669"/>
    <property type="project" value="UniProtKB-ARBA"/>
</dbReference>
<evidence type="ECO:0000256" key="9">
    <source>
        <dbReference type="ARBA" id="ARBA00022946"/>
    </source>
</evidence>
<evidence type="ECO:0000256" key="2">
    <source>
        <dbReference type="ARBA" id="ARBA00004569"/>
    </source>
</evidence>
<name>A0A803XVW2_MELGA</name>
<feature type="compositionally biased region" description="Basic and acidic residues" evidence="16">
    <location>
        <begin position="61"/>
        <end position="88"/>
    </location>
</feature>
<evidence type="ECO:0000256" key="8">
    <source>
        <dbReference type="ARBA" id="ARBA00022837"/>
    </source>
</evidence>
<keyword evidence="12" id="KW-0472">Membrane</keyword>
<reference evidence="18" key="2">
    <citation type="submission" date="2025-08" db="UniProtKB">
        <authorList>
            <consortium name="Ensembl"/>
        </authorList>
    </citation>
    <scope>IDENTIFICATION</scope>
</reference>
<evidence type="ECO:0000256" key="16">
    <source>
        <dbReference type="SAM" id="MobiDB-lite"/>
    </source>
</evidence>
<keyword evidence="3" id="KW-0813">Transport</keyword>
<sequence>MFRLRLLPMAAGLAAASRRYHRAPHHPRARSRLVLAAFIGTTAVTASAKLLWQRAYAEDSVNRDSRAEPGEKVKHREEGESGGDEGRRAVASGSEQTQPEGKKKKSSGFRDRKVMEYENRIRAYSTPDKIFRYFATLKVINEHGESEVFMTPQDFVRSITPNEKQPENLGLDQFIVKRYDGKDFWQKLSQEREKFADEDSIFYALGECGLISFSDYIFLTTVLSTPQRNFEIAFKMFDLNGDGEVDMEEFEQVQSIIRSQTSMGMRHRDRSTTGNTLKTGFNSALTTYFFGADLKGKLTISHFLDFQRKLQHDILKLEYLSQIFPSPRSSWTGSPSHPTFFCDSFERHDPVDGRITERQFGSMLLAYSGVQSKKLTVMLKQLKKHFQDGEGLTFEEVENFFTFLKNINDVDTALSFYHMAGASLDKVTMQQVARTVAKVELSDHVCDVVFALFDCDGNGELSNKEFVAIMKQRLMRGLEKPKDMGFTRLMRAMWKCAQETAWDFTLPRP</sequence>
<dbReference type="AlphaFoldDB" id="A0A803XVW2"/>
<evidence type="ECO:0000256" key="4">
    <source>
        <dbReference type="ARBA" id="ARBA00022568"/>
    </source>
</evidence>
<protein>
    <recommendedName>
        <fullName evidence="15">Calcium uptake protein 1, mitochondrial</fullName>
    </recommendedName>
</protein>
<dbReference type="SMART" id="SM00054">
    <property type="entry name" value="EFh"/>
    <property type="match status" value="2"/>
</dbReference>
<dbReference type="Bgee" id="ENSMGAG00000005487">
    <property type="expression patterns" value="Expressed in hindlimb stylopod and 17 other cell types or tissues"/>
</dbReference>
<dbReference type="SUPFAM" id="SSF47473">
    <property type="entry name" value="EF-hand"/>
    <property type="match status" value="2"/>
</dbReference>
<evidence type="ECO:0000256" key="7">
    <source>
        <dbReference type="ARBA" id="ARBA00022792"/>
    </source>
</evidence>
<evidence type="ECO:0000256" key="11">
    <source>
        <dbReference type="ARBA" id="ARBA00023128"/>
    </source>
</evidence>
<dbReference type="PROSITE" id="PS00018">
    <property type="entry name" value="EF_HAND_1"/>
    <property type="match status" value="2"/>
</dbReference>
<keyword evidence="4" id="KW-0109">Calcium transport</keyword>
<dbReference type="OrthoDB" id="10056860at2759"/>
<keyword evidence="10" id="KW-0406">Ion transport</keyword>
<dbReference type="GeneTree" id="ENSGT00950000183079"/>
<dbReference type="GO" id="GO:1903852">
    <property type="term" value="P:positive regulation of cristae formation"/>
    <property type="evidence" value="ECO:0007669"/>
    <property type="project" value="UniProtKB-ARBA"/>
</dbReference>
<keyword evidence="13" id="KW-1015">Disulfide bond</keyword>
<dbReference type="Gene3D" id="1.10.238.10">
    <property type="entry name" value="EF-hand"/>
    <property type="match status" value="2"/>
</dbReference>
<evidence type="ECO:0000256" key="13">
    <source>
        <dbReference type="ARBA" id="ARBA00023157"/>
    </source>
</evidence>
<proteinExistence type="inferred from homology"/>
<comment type="subcellular location">
    <subcellularLocation>
        <location evidence="1">Mitochondrion inner membrane</location>
    </subcellularLocation>
    <subcellularLocation>
        <location evidence="2">Mitochondrion intermembrane space</location>
    </subcellularLocation>
</comment>
<dbReference type="GO" id="GO:0005509">
    <property type="term" value="F:calcium ion binding"/>
    <property type="evidence" value="ECO:0007669"/>
    <property type="project" value="InterPro"/>
</dbReference>
<keyword evidence="9" id="KW-0809">Transit peptide</keyword>
<keyword evidence="8" id="KW-0106">Calcium</keyword>
<dbReference type="Ensembl" id="ENSMGAT00000031096.1">
    <property type="protein sequence ID" value="ENSMGAP00000023658.1"/>
    <property type="gene ID" value="ENSMGAG00000005487.3"/>
</dbReference>